<evidence type="ECO:0000313" key="1">
    <source>
        <dbReference type="EMBL" id="CAH6722123.1"/>
    </source>
</evidence>
<name>A0ACA9YB70_9ASCO</name>
<protein>
    <submittedName>
        <fullName evidence="1">mRNA export factor Gle1p</fullName>
    </submittedName>
</protein>
<proteinExistence type="predicted"/>
<dbReference type="Proteomes" id="UP001152531">
    <property type="component" value="Unassembled WGS sequence"/>
</dbReference>
<accession>A0ACA9YB70</accession>
<reference evidence="1" key="1">
    <citation type="submission" date="2022-06" db="EMBL/GenBank/DDBJ databases">
        <authorList>
            <person name="Legras J.-L."/>
            <person name="Devillers H."/>
            <person name="Grondin C."/>
        </authorList>
    </citation>
    <scope>NUCLEOTIDE SEQUENCE</scope>
    <source>
        <strain evidence="1">CLIB 1444</strain>
    </source>
</reference>
<organism evidence="1 2">
    <name type="scientific">[Candida] jaroonii</name>
    <dbReference type="NCBI Taxonomy" id="467808"/>
    <lineage>
        <taxon>Eukaryota</taxon>
        <taxon>Fungi</taxon>
        <taxon>Dikarya</taxon>
        <taxon>Ascomycota</taxon>
        <taxon>Saccharomycotina</taxon>
        <taxon>Pichiomycetes</taxon>
        <taxon>Debaryomycetaceae</taxon>
        <taxon>Yamadazyma</taxon>
    </lineage>
</organism>
<sequence length="444" mass="51908">MIFGIPESFDIEVDLEPTLIPHKMEISLFSKFDAPKLTDLDILTQKFQNLVTLQNNEVEKLIAFETERIRKKKEEEERIRLEKEKQARLLEEKRRKEEAEALKKQEEERKLKEEARRKAEEAEKEKQRLEKEKKERENAQKLELERQAKLKQQKIDEENNKFLKIEKEFIKHKEKIKSIKTDIVEHVNANKELKKQIGVVRRKINPKFGQLSNSMTQLNKITNDIVEILSSIPPDAPYVLPFIFNFICKAIVSQAETEIVVQPKAALPLARLVSNLLERFPALNEYLLPRLVKKCPIIIGYSCSIDTEEGRMKMGWKRNKSTNKWEESDKYDERVSGICSLFAVLTRLNNPYYPISMSWSMLARIANTDLKLITNVHFFCVANWWESSGRFFVSVYKNQAAKLLSLLSLEMTNHFKSLPAATRLKILGEEGISPNMNTLKEMER</sequence>
<keyword evidence="2" id="KW-1185">Reference proteome</keyword>
<comment type="caution">
    <text evidence="1">The sequence shown here is derived from an EMBL/GenBank/DDBJ whole genome shotgun (WGS) entry which is preliminary data.</text>
</comment>
<dbReference type="EMBL" id="CALSDN010000008">
    <property type="protein sequence ID" value="CAH6722123.1"/>
    <property type="molecule type" value="Genomic_DNA"/>
</dbReference>
<gene>
    <name evidence="1" type="ORF">CLIB1444_08S02388</name>
</gene>
<evidence type="ECO:0000313" key="2">
    <source>
        <dbReference type="Proteomes" id="UP001152531"/>
    </source>
</evidence>